<feature type="compositionally biased region" description="Basic and acidic residues" evidence="6">
    <location>
        <begin position="1595"/>
        <end position="1607"/>
    </location>
</feature>
<feature type="region of interest" description="Disordered" evidence="6">
    <location>
        <begin position="1476"/>
        <end position="1540"/>
    </location>
</feature>
<evidence type="ECO:0000313" key="8">
    <source>
        <dbReference type="EMBL" id="KAK9956464.1"/>
    </source>
</evidence>
<evidence type="ECO:0000256" key="6">
    <source>
        <dbReference type="SAM" id="MobiDB-lite"/>
    </source>
</evidence>
<sequence>GRRAPKSEPTDPFQHFPKQTTLGTDCRAHLHGRLDTYFLLNAHYFTESGETATLFIMGATPSVQRDAKSPEDAPEDISAELSDAQDGENTDGKPLQKNGQISISSLNGKTDDQTEYNGHTEENPPAEVGQTDTISQKEDSPETIEVHQEEVAPQVNGEKGDDSANADEITTAEEKVVEEKQEETNEVGFKKIFRFVGFKFTLKKDKNEKTEPVQLLTVKEAESGADAAAEEKKEEPATEENKSVEDKSPETTEKEQETTAEEVIEKAEEPTDQTVVDAPSETEKTSDEATDKSAEEMGTISEKEPEPEVPTELPTSPPSQETQSPFKKFFTQGIFSNLRKKTSFKKPKDEEQVKEKSAEEDIKETEETAEGVVEGTEEAKGDAEKEPAESEQVKKLPETVETKAETAAETTSTETEKPQDLKVEAEATSEAETLTQTENAEAPAETADESQGIDDAKPTSDKPDVSDEVTTEAETLSSQEKAKAQGSPLKKLFTGAGLKKLSSKKQKSKKEAESKQTESSEQAAENIQSSTESAEPQKPDSGASSPEESGEHLVGEVTQAEVAQAVEPDGEPVTSDSEKKKDGILPWSSFKKLVTPKKRVKRPSESEDEAPGDKPKSSTLSSTESAVFDEKTDEPKPSEEVPSESKEESQAESKAEPQVEKPEPVAEEPKRKMDTSVSWEALICVGSAKKRARKTSDSDDEEPKIEEEVQQSGEEQTKTAESPLVSSGEADHENLASSPEPEEELVSTWESFKRLVTQRKKPKAEDKSDEASGPEQTTSDSEIPKEESSFSLRKLIPRRKKKTNGKQEQVSSDVGSAEDDSDTPAVVPLSEYDNEPSTEVVVKAEEVKQESAPGTQTKASAEDRSPSWISTTVENVEDETEGKQLSDIPEEGDTAATPKSTDNTIAEDIVELTSEAVTALEQVEETEMVSAVSRVTASPVTSGETTPVPGDGVEKETDVVLQEAVETISVTTSAIAVTMTEEQENVVAVITDALLVESAIKEEKTVLVAHEKTEATAVCTGLDTSEIKAVEEESLNQKPSVESVTVVTQALVTELAVGDKTQEPEKASVTEDKVHEAQISGSQTELKDEPLENAVEAKAQFEEMEISEAETVTELREVTAVKVALINVQQEPEFLEEPVVTEKSPQVEATGPVVATVEESISTQTVEVTEVAVAEGEKVQELEGVKEAVATVEVASIEGVAMAVIEEAMETLPEVPASQTAGSAEDRIPVVATTEEFAVIKEAVCVISSTSETTESHSADLAHETVMEKVPLVLPTGDHSIQVVVNDVEVVSAQGVIEGNFEVASTKVSVVVEEVIENAKEETEVIQATQVTEAEIIEKQSSVIVQEVIQNVVVNLAEAQAEQKVSEKATEEVESSTTSVEVKLEEFPVVSEIVEEKPSTEVISEEKDPLQTSPEKPKASDDICKDDNEQTCIVSEKPTKTVNEAILIAETVPVTITDEIHAQKEEVATVSVADVHQETEVTKSEVELKQAEETKESEEGTSQVESDSTEVPTEIQQETQDSEVSEAIPEEKMTETSAGQDQVMVEQCQMAQEEQIETAKEFNVGVINVINADDVPVQDTETNMKEDGSEGQESVVDRPQKDLEEPQTKVSTQDTTNQGESRDPDCQKMDSKNVSAKLETPTEKTANAIAVEEVVEEVGNENEPVSTEVVTVS</sequence>
<evidence type="ECO:0000313" key="9">
    <source>
        <dbReference type="Proteomes" id="UP001479290"/>
    </source>
</evidence>
<keyword evidence="5" id="KW-0449">Lipoprotein</keyword>
<dbReference type="GO" id="GO:0090036">
    <property type="term" value="P:regulation of protein kinase C signaling"/>
    <property type="evidence" value="ECO:0007669"/>
    <property type="project" value="InterPro"/>
</dbReference>
<feature type="compositionally biased region" description="Basic and acidic residues" evidence="6">
    <location>
        <begin position="281"/>
        <end position="306"/>
    </location>
</feature>
<feature type="domain" description="A kinase-anchoring proteins AKAP-5 and AKAP-12 calmodulin (CaM)-binding" evidence="7">
    <location>
        <begin position="746"/>
        <end position="766"/>
    </location>
</feature>
<feature type="compositionally biased region" description="Basic residues" evidence="6">
    <location>
        <begin position="795"/>
        <end position="804"/>
    </location>
</feature>
<feature type="compositionally biased region" description="Basic and acidic residues" evidence="6">
    <location>
        <begin position="1620"/>
        <end position="1631"/>
    </location>
</feature>
<feature type="non-terminal residue" evidence="8">
    <location>
        <position position="1"/>
    </location>
</feature>
<feature type="compositionally biased region" description="Basic and acidic residues" evidence="6">
    <location>
        <begin position="1476"/>
        <end position="1498"/>
    </location>
</feature>
<keyword evidence="9" id="KW-1185">Reference proteome</keyword>
<evidence type="ECO:0000256" key="4">
    <source>
        <dbReference type="ARBA" id="ARBA00023136"/>
    </source>
</evidence>
<evidence type="ECO:0000256" key="3">
    <source>
        <dbReference type="ARBA" id="ARBA00022860"/>
    </source>
</evidence>
<organism evidence="8 9">
    <name type="scientific">Culter alburnus</name>
    <name type="common">Topmouth culter</name>
    <dbReference type="NCBI Taxonomy" id="194366"/>
    <lineage>
        <taxon>Eukaryota</taxon>
        <taxon>Metazoa</taxon>
        <taxon>Chordata</taxon>
        <taxon>Craniata</taxon>
        <taxon>Vertebrata</taxon>
        <taxon>Euteleostomi</taxon>
        <taxon>Actinopterygii</taxon>
        <taxon>Neopterygii</taxon>
        <taxon>Teleostei</taxon>
        <taxon>Ostariophysi</taxon>
        <taxon>Cypriniformes</taxon>
        <taxon>Xenocyprididae</taxon>
        <taxon>Xenocypridinae</taxon>
        <taxon>Culter</taxon>
    </lineage>
</organism>
<gene>
    <name evidence="8" type="ORF">ABG768_014197</name>
</gene>
<feature type="region of interest" description="Disordered" evidence="6">
    <location>
        <begin position="204"/>
        <end position="901"/>
    </location>
</feature>
<dbReference type="GO" id="GO:0005737">
    <property type="term" value="C:cytoplasm"/>
    <property type="evidence" value="ECO:0007669"/>
    <property type="project" value="TreeGrafter"/>
</dbReference>
<feature type="compositionally biased region" description="Acidic residues" evidence="6">
    <location>
        <begin position="698"/>
        <end position="709"/>
    </location>
</feature>
<feature type="compositionally biased region" description="Basic and acidic residues" evidence="6">
    <location>
        <begin position="346"/>
        <end position="360"/>
    </location>
</feature>
<dbReference type="GO" id="GO:0051018">
    <property type="term" value="F:protein kinase A binding"/>
    <property type="evidence" value="ECO:0007669"/>
    <property type="project" value="InterPro"/>
</dbReference>
<feature type="compositionally biased region" description="Basic and acidic residues" evidence="6">
    <location>
        <begin position="414"/>
        <end position="425"/>
    </location>
</feature>
<feature type="compositionally biased region" description="Polar residues" evidence="6">
    <location>
        <begin position="934"/>
        <end position="945"/>
    </location>
</feature>
<comment type="subcellular location">
    <subcellularLocation>
        <location evidence="1">Membrane</location>
        <topology evidence="1">Lipid-anchor</topology>
    </subcellularLocation>
</comment>
<dbReference type="GO" id="GO:0007165">
    <property type="term" value="P:signal transduction"/>
    <property type="evidence" value="ECO:0007669"/>
    <property type="project" value="TreeGrafter"/>
</dbReference>
<dbReference type="Proteomes" id="UP001479290">
    <property type="component" value="Unassembled WGS sequence"/>
</dbReference>
<dbReference type="PROSITE" id="PS51893">
    <property type="entry name" value="AKAP_CAM_BD"/>
    <property type="match status" value="2"/>
</dbReference>
<feature type="region of interest" description="Disordered" evidence="6">
    <location>
        <begin position="1575"/>
        <end position="1641"/>
    </location>
</feature>
<dbReference type="GO" id="GO:0010739">
    <property type="term" value="P:positive regulation of protein kinase A signaling"/>
    <property type="evidence" value="ECO:0007669"/>
    <property type="project" value="InterPro"/>
</dbReference>
<feature type="compositionally biased region" description="Polar residues" evidence="6">
    <location>
        <begin position="97"/>
        <end position="108"/>
    </location>
</feature>
<evidence type="ECO:0000256" key="5">
    <source>
        <dbReference type="ARBA" id="ARBA00023288"/>
    </source>
</evidence>
<dbReference type="PANTHER" id="PTHR23209">
    <property type="entry name" value="A-KINASE ANCHOR PROTEIN 12"/>
    <property type="match status" value="1"/>
</dbReference>
<dbReference type="InterPro" id="IPR001573">
    <property type="entry name" value="AKAP_WSK"/>
</dbReference>
<feature type="compositionally biased region" description="Basic and acidic residues" evidence="6">
    <location>
        <begin position="628"/>
        <end position="674"/>
    </location>
</feature>
<feature type="compositionally biased region" description="Basic and acidic residues" evidence="6">
    <location>
        <begin position="509"/>
        <end position="518"/>
    </location>
</feature>
<dbReference type="Pfam" id="PF03832">
    <property type="entry name" value="WSK"/>
    <property type="match status" value="2"/>
</dbReference>
<feature type="compositionally biased region" description="Polar residues" evidence="6">
    <location>
        <begin position="1608"/>
        <end position="1619"/>
    </location>
</feature>
<dbReference type="GO" id="GO:0016020">
    <property type="term" value="C:membrane"/>
    <property type="evidence" value="ECO:0007669"/>
    <property type="project" value="UniProtKB-SubCell"/>
</dbReference>
<feature type="compositionally biased region" description="Acidic residues" evidence="6">
    <location>
        <begin position="72"/>
        <end position="89"/>
    </location>
</feature>
<feature type="region of interest" description="Disordered" evidence="6">
    <location>
        <begin position="934"/>
        <end position="953"/>
    </location>
</feature>
<feature type="region of interest" description="Disordered" evidence="6">
    <location>
        <begin position="1"/>
        <end position="20"/>
    </location>
</feature>
<dbReference type="EMBL" id="JAWDJR010000020">
    <property type="protein sequence ID" value="KAK9956464.1"/>
    <property type="molecule type" value="Genomic_DNA"/>
</dbReference>
<feature type="compositionally biased region" description="Basic and acidic residues" evidence="6">
    <location>
        <begin position="377"/>
        <end position="406"/>
    </location>
</feature>
<feature type="compositionally biased region" description="Basic and acidic residues" evidence="6">
    <location>
        <begin position="229"/>
        <end position="269"/>
    </location>
</feature>
<feature type="compositionally biased region" description="Polar residues" evidence="6">
    <location>
        <begin position="1500"/>
        <end position="1519"/>
    </location>
</feature>
<feature type="compositionally biased region" description="Basic and acidic residues" evidence="6">
    <location>
        <begin position="454"/>
        <end position="465"/>
    </location>
</feature>
<feature type="compositionally biased region" description="Low complexity" evidence="6">
    <location>
        <begin position="426"/>
        <end position="438"/>
    </location>
</feature>
<reference evidence="8 9" key="1">
    <citation type="submission" date="2024-05" db="EMBL/GenBank/DDBJ databases">
        <title>A high-quality chromosomal-level genome assembly of Topmouth culter (Culter alburnus).</title>
        <authorList>
            <person name="Zhao H."/>
        </authorList>
    </citation>
    <scope>NUCLEOTIDE SEQUENCE [LARGE SCALE GENOMIC DNA]</scope>
    <source>
        <strain evidence="8">CATC2023</strain>
        <tissue evidence="8">Muscle</tissue>
    </source>
</reference>
<proteinExistence type="predicted"/>
<dbReference type="InterPro" id="IPR028540">
    <property type="entry name" value="AKAP12"/>
</dbReference>
<feature type="compositionally biased region" description="Low complexity" evidence="6">
    <location>
        <begin position="310"/>
        <end position="325"/>
    </location>
</feature>
<keyword evidence="3" id="KW-0112">Calmodulin-binding</keyword>
<comment type="caution">
    <text evidence="8">The sequence shown here is derived from an EMBL/GenBank/DDBJ whole genome shotgun (WGS) entry which is preliminary data.</text>
</comment>
<feature type="domain" description="A kinase-anchoring proteins AKAP-5 and AKAP-12 calmodulin (CaM)-binding" evidence="7">
    <location>
        <begin position="584"/>
        <end position="604"/>
    </location>
</feature>
<evidence type="ECO:0000256" key="2">
    <source>
        <dbReference type="ARBA" id="ARBA00022553"/>
    </source>
</evidence>
<protein>
    <recommendedName>
        <fullName evidence="7">A kinase-anchoring proteins AKAP-5 and AKAP-12 calmodulin (CaM)-binding domain-containing protein</fullName>
    </recommendedName>
</protein>
<feature type="region of interest" description="Disordered" evidence="6">
    <location>
        <begin position="1396"/>
        <end position="1424"/>
    </location>
</feature>
<name>A0AAW1Z835_CULAL</name>
<feature type="compositionally biased region" description="Basic and acidic residues" evidence="6">
    <location>
        <begin position="172"/>
        <end position="183"/>
    </location>
</feature>
<keyword evidence="2" id="KW-0597">Phosphoprotein</keyword>
<evidence type="ECO:0000256" key="1">
    <source>
        <dbReference type="ARBA" id="ARBA00004635"/>
    </source>
</evidence>
<feature type="compositionally biased region" description="Basic and acidic residues" evidence="6">
    <location>
        <begin position="135"/>
        <end position="150"/>
    </location>
</feature>
<feature type="region of interest" description="Disordered" evidence="6">
    <location>
        <begin position="63"/>
        <end position="185"/>
    </location>
</feature>
<accession>A0AAW1Z835</accession>
<keyword evidence="4" id="KW-0472">Membrane</keyword>
<evidence type="ECO:0000259" key="7">
    <source>
        <dbReference type="PROSITE" id="PS51893"/>
    </source>
</evidence>
<dbReference type="GO" id="GO:0005516">
    <property type="term" value="F:calmodulin binding"/>
    <property type="evidence" value="ECO:0007669"/>
    <property type="project" value="UniProtKB-KW"/>
</dbReference>
<dbReference type="PANTHER" id="PTHR23209:SF4">
    <property type="entry name" value="A-KINASE ANCHOR PROTEIN 12"/>
    <property type="match status" value="1"/>
</dbReference>